<dbReference type="GO" id="GO:0019898">
    <property type="term" value="C:extrinsic component of membrane"/>
    <property type="evidence" value="ECO:0007669"/>
    <property type="project" value="InterPro"/>
</dbReference>
<evidence type="ECO:0000256" key="3">
    <source>
        <dbReference type="ARBA" id="ARBA00022982"/>
    </source>
</evidence>
<keyword evidence="7" id="KW-0813">Transport</keyword>
<keyword evidence="5 7" id="KW-0472">Membrane</keyword>
<dbReference type="AlphaFoldDB" id="A0A2G4EWW9"/>
<dbReference type="PROSITE" id="PS51257">
    <property type="entry name" value="PROKAR_LIPOPROTEIN"/>
    <property type="match status" value="1"/>
</dbReference>
<dbReference type="GO" id="GO:0009654">
    <property type="term" value="C:photosystem II oxygen evolving complex"/>
    <property type="evidence" value="ECO:0007669"/>
    <property type="project" value="InterPro"/>
</dbReference>
<reference evidence="8" key="1">
    <citation type="submission" date="2017-10" db="EMBL/GenBank/DDBJ databases">
        <title>Draft genome sequence of the planktic cyanobacteria Tychonema bourrellyi isolated from alpine lentic freshwater.</title>
        <authorList>
            <person name="Tett A."/>
            <person name="Armanini F."/>
            <person name="Asnicar F."/>
            <person name="Boscaini A."/>
            <person name="Pasolli E."/>
            <person name="Zolfo M."/>
            <person name="Donati C."/>
            <person name="Salmaso N."/>
            <person name="Segata N."/>
        </authorList>
    </citation>
    <scope>NUCLEOTIDE SEQUENCE</scope>
    <source>
        <strain evidence="8">FEM_GT703</strain>
    </source>
</reference>
<comment type="subcellular location">
    <subcellularLocation>
        <location evidence="7">Cellular thylakoid membrane</location>
        <topology evidence="7">Peripheral membrane protein</topology>
        <orientation evidence="7">Lumenal side</orientation>
    </subcellularLocation>
    <subcellularLocation>
        <location evidence="1">Membrane</location>
        <topology evidence="1">Peripheral membrane protein</topology>
    </subcellularLocation>
</comment>
<feature type="chain" id="PRO_5013975952" description="Photosystem II extrinsic protein U" evidence="7">
    <location>
        <begin position="22"/>
        <end position="144"/>
    </location>
</feature>
<comment type="function">
    <text evidence="7">One of the extrinsic, lumenal subunits of photosystem II (PSII). PSII is a light-driven water plastoquinone oxidoreductase, using light energy to abstract electrons from H(2)O, generating a proton gradient subsequently used for ATP formation. The extrinsic proteins stabilize the structure of photosystem II oxygen-evolving complex (OEC), the ion environment of oxygen evolution and protect the OEC against heat-induced inactivation.</text>
</comment>
<comment type="similarity">
    <text evidence="2 7">Belongs to the PsbU family.</text>
</comment>
<keyword evidence="7" id="KW-0602">Photosynthesis</keyword>
<evidence type="ECO:0000256" key="1">
    <source>
        <dbReference type="ARBA" id="ARBA00004170"/>
    </source>
</evidence>
<dbReference type="RefSeq" id="WP_096828871.1">
    <property type="nucleotide sequence ID" value="NZ_NXIB02000130.1"/>
</dbReference>
<organism evidence="8 9">
    <name type="scientific">Tychonema bourrellyi FEM_GT703</name>
    <dbReference type="NCBI Taxonomy" id="2040638"/>
    <lineage>
        <taxon>Bacteria</taxon>
        <taxon>Bacillati</taxon>
        <taxon>Cyanobacteriota</taxon>
        <taxon>Cyanophyceae</taxon>
        <taxon>Oscillatoriophycideae</taxon>
        <taxon>Oscillatoriales</taxon>
        <taxon>Microcoleaceae</taxon>
        <taxon>Tychonema</taxon>
    </lineage>
</organism>
<dbReference type="InterPro" id="IPR010527">
    <property type="entry name" value="PSII_PsbU"/>
</dbReference>
<comment type="caution">
    <text evidence="8">The sequence shown here is derived from an EMBL/GenBank/DDBJ whole genome shotgun (WGS) entry which is preliminary data.</text>
</comment>
<proteinExistence type="inferred from homology"/>
<dbReference type="OrthoDB" id="463369at2"/>
<gene>
    <name evidence="7" type="primary">psbU</name>
    <name evidence="8" type="ORF">CP500_018290</name>
</gene>
<evidence type="ECO:0000256" key="6">
    <source>
        <dbReference type="ARBA" id="ARBA00023276"/>
    </source>
</evidence>
<dbReference type="Proteomes" id="UP000226442">
    <property type="component" value="Unassembled WGS sequence"/>
</dbReference>
<feature type="signal peptide" evidence="7">
    <location>
        <begin position="1"/>
        <end position="21"/>
    </location>
</feature>
<accession>A0A2G4EWW9</accession>
<dbReference type="Gene3D" id="1.10.150.320">
    <property type="entry name" value="Photosystem II 12 kDa extrinsic protein"/>
    <property type="match status" value="1"/>
</dbReference>
<evidence type="ECO:0000256" key="5">
    <source>
        <dbReference type="ARBA" id="ARBA00023136"/>
    </source>
</evidence>
<dbReference type="GO" id="GO:0042549">
    <property type="term" value="P:photosystem II stabilization"/>
    <property type="evidence" value="ECO:0007669"/>
    <property type="project" value="InterPro"/>
</dbReference>
<keyword evidence="3 7" id="KW-0249">Electron transport</keyword>
<dbReference type="NCBIfam" id="NF002708">
    <property type="entry name" value="PRK02515.1"/>
    <property type="match status" value="1"/>
</dbReference>
<keyword evidence="4 7" id="KW-0793">Thylakoid</keyword>
<comment type="subunit">
    <text evidence="7">PSII is composed of 1 copy each of membrane proteins PsbA, PsbB, PsbC, PsbD, PsbE, PsbF, PsbH, PsbI, PsbJ, PsbK, PsbL, PsbM, PsbT, PsbX, PsbY, PsbZ, Psb30/Ycf12, peripheral proteins PsbO, CyanoQ (PsbQ), PsbU, PsbV and a large number of cofactors. It forms dimeric complexes.</text>
</comment>
<evidence type="ECO:0000313" key="8">
    <source>
        <dbReference type="EMBL" id="PHX54045.1"/>
    </source>
</evidence>
<keyword evidence="9" id="KW-1185">Reference proteome</keyword>
<evidence type="ECO:0000256" key="2">
    <source>
        <dbReference type="ARBA" id="ARBA00010827"/>
    </source>
</evidence>
<dbReference type="HAMAP" id="MF_00589">
    <property type="entry name" value="PSII_PsbU"/>
    <property type="match status" value="1"/>
</dbReference>
<dbReference type="SUPFAM" id="SSF81585">
    <property type="entry name" value="PsbU/PolX domain-like"/>
    <property type="match status" value="1"/>
</dbReference>
<keyword evidence="6 7" id="KW-0604">Photosystem II</keyword>
<dbReference type="EMBL" id="NXIB02000130">
    <property type="protein sequence ID" value="PHX54045.1"/>
    <property type="molecule type" value="Genomic_DNA"/>
</dbReference>
<name>A0A2G4EWW9_9CYAN</name>
<protein>
    <recommendedName>
        <fullName evidence="7">Photosystem II extrinsic protein U</fullName>
        <shortName evidence="7">PSII-U</shortName>
        <shortName evidence="7">PsbU</shortName>
    </recommendedName>
    <alternativeName>
        <fullName evidence="7">Photosystem II 12 kDa extrinsic protein</fullName>
        <shortName evidence="7">PS II complex 12 kDa extrinsic protein</shortName>
    </alternativeName>
</protein>
<keyword evidence="7" id="KW-0732">Signal</keyword>
<sequence precursor="true">MKRLGRLLAVLGLVLGCFAWAGDQSAIAASLSRFVLPSSSLIAVEAPSRTNRADEKLATEYGKKLDLNNSAVRDFRDYRGLYPTLAGLIIRNAPYEKIEDVLNIPNLSEPQKKFLEANMDKFTVTDVESVFIEGDTRLNNGLYD</sequence>
<evidence type="ECO:0000256" key="7">
    <source>
        <dbReference type="HAMAP-Rule" id="MF_00589"/>
    </source>
</evidence>
<dbReference type="GO" id="GO:0031676">
    <property type="term" value="C:plasma membrane-derived thylakoid membrane"/>
    <property type="evidence" value="ECO:0007669"/>
    <property type="project" value="UniProtKB-SubCell"/>
</dbReference>
<evidence type="ECO:0000256" key="4">
    <source>
        <dbReference type="ARBA" id="ARBA00023078"/>
    </source>
</evidence>
<dbReference type="GO" id="GO:0015979">
    <property type="term" value="P:photosynthesis"/>
    <property type="evidence" value="ECO:0007669"/>
    <property type="project" value="UniProtKB-UniRule"/>
</dbReference>
<dbReference type="Pfam" id="PF06514">
    <property type="entry name" value="PsbU"/>
    <property type="match status" value="1"/>
</dbReference>
<evidence type="ECO:0000313" key="9">
    <source>
        <dbReference type="Proteomes" id="UP000226442"/>
    </source>
</evidence>